<keyword evidence="1" id="KW-1133">Transmembrane helix</keyword>
<organism evidence="2 3">
    <name type="scientific">Achromobacter insuavis AXX-A</name>
    <dbReference type="NCBI Taxonomy" id="1003200"/>
    <lineage>
        <taxon>Bacteria</taxon>
        <taxon>Pseudomonadati</taxon>
        <taxon>Pseudomonadota</taxon>
        <taxon>Betaproteobacteria</taxon>
        <taxon>Burkholderiales</taxon>
        <taxon>Alcaligenaceae</taxon>
        <taxon>Achromobacter</taxon>
    </lineage>
</organism>
<accession>F7T2S2</accession>
<reference evidence="2 3" key="1">
    <citation type="submission" date="2011-06" db="EMBL/GenBank/DDBJ databases">
        <authorList>
            <person name="Bador J."/>
            <person name="Amoureux L."/>
            <person name="Neuwirth C."/>
        </authorList>
    </citation>
    <scope>NUCLEOTIDE SEQUENCE [LARGE SCALE GENOMIC DNA]</scope>
    <source>
        <strain evidence="2 3">AXX-A</strain>
    </source>
</reference>
<gene>
    <name evidence="2" type="ORF">AXXA_16172</name>
</gene>
<proteinExistence type="predicted"/>
<evidence type="ECO:0000256" key="1">
    <source>
        <dbReference type="SAM" id="Phobius"/>
    </source>
</evidence>
<dbReference type="HOGENOM" id="CLU_3387549_0_0_4"/>
<comment type="caution">
    <text evidence="2">The sequence shown here is derived from an EMBL/GenBank/DDBJ whole genome shotgun (WGS) entry which is preliminary data.</text>
</comment>
<keyword evidence="1" id="KW-0812">Transmembrane</keyword>
<evidence type="ECO:0000313" key="2">
    <source>
        <dbReference type="EMBL" id="EGP45456.1"/>
    </source>
</evidence>
<feature type="transmembrane region" description="Helical" evidence="1">
    <location>
        <begin position="6"/>
        <end position="26"/>
    </location>
</feature>
<evidence type="ECO:0000313" key="3">
    <source>
        <dbReference type="Proteomes" id="UP000004853"/>
    </source>
</evidence>
<dbReference type="AlphaFoldDB" id="F7T2S2"/>
<name>F7T2S2_9BURK</name>
<dbReference type="EMBL" id="AFRQ01000058">
    <property type="protein sequence ID" value="EGP45456.1"/>
    <property type="molecule type" value="Genomic_DNA"/>
</dbReference>
<dbReference type="Proteomes" id="UP000004853">
    <property type="component" value="Unassembled WGS sequence"/>
</dbReference>
<sequence>MDAIYIAIFAVMAGLTYALVSFCEALSSGEQP</sequence>
<keyword evidence="1" id="KW-0472">Membrane</keyword>
<protein>
    <submittedName>
        <fullName evidence="2">Uncharacterized protein</fullName>
    </submittedName>
</protein>